<dbReference type="GO" id="GO:0020037">
    <property type="term" value="F:heme binding"/>
    <property type="evidence" value="ECO:0007669"/>
    <property type="project" value="InterPro"/>
</dbReference>
<gene>
    <name evidence="14" type="ORF">LSAT_V11C500245980</name>
</gene>
<keyword evidence="10 12" id="KW-0472">Membrane</keyword>
<dbReference type="Pfam" id="PF14244">
    <property type="entry name" value="Retrotran_gag_3"/>
    <property type="match status" value="1"/>
</dbReference>
<dbReference type="Gene3D" id="1.10.630.10">
    <property type="entry name" value="Cytochrome P450"/>
    <property type="match status" value="1"/>
</dbReference>
<comment type="subcellular location">
    <subcellularLocation>
        <location evidence="1">Membrane</location>
    </subcellularLocation>
</comment>
<dbReference type="PANTHER" id="PTHR47955">
    <property type="entry name" value="CYTOCHROME P450 FAMILY 71 PROTEIN"/>
    <property type="match status" value="1"/>
</dbReference>
<evidence type="ECO:0000259" key="13">
    <source>
        <dbReference type="Pfam" id="PF14244"/>
    </source>
</evidence>
<protein>
    <recommendedName>
        <fullName evidence="13">Retrotransposon Copia-like N-terminal domain-containing protein</fullName>
    </recommendedName>
</protein>
<dbReference type="FunFam" id="1.10.630.10:FF:000043">
    <property type="entry name" value="Cytochrome P450 99A2"/>
    <property type="match status" value="1"/>
</dbReference>
<evidence type="ECO:0000256" key="11">
    <source>
        <dbReference type="PIRSR" id="PIRSR602401-1"/>
    </source>
</evidence>
<dbReference type="GO" id="GO:0051762">
    <property type="term" value="P:sesquiterpene biosynthetic process"/>
    <property type="evidence" value="ECO:0007669"/>
    <property type="project" value="UniProtKB-ARBA"/>
</dbReference>
<dbReference type="Proteomes" id="UP000235145">
    <property type="component" value="Unassembled WGS sequence"/>
</dbReference>
<keyword evidence="7" id="KW-0560">Oxidoreductase</keyword>
<dbReference type="GO" id="GO:0004497">
    <property type="term" value="F:monooxygenase activity"/>
    <property type="evidence" value="ECO:0007669"/>
    <property type="project" value="UniProtKB-KW"/>
</dbReference>
<keyword evidence="4 12" id="KW-0812">Transmembrane</keyword>
<proteinExistence type="inferred from homology"/>
<dbReference type="PRINTS" id="PR00385">
    <property type="entry name" value="P450"/>
</dbReference>
<dbReference type="InterPro" id="IPR036396">
    <property type="entry name" value="Cyt_P450_sf"/>
</dbReference>
<comment type="cofactor">
    <cofactor evidence="11">
        <name>heme</name>
        <dbReference type="ChEBI" id="CHEBI:30413"/>
    </cofactor>
</comment>
<sequence>MSTMEMYLITSIAIATVVFFHFKFIATRKTSKRNLPPEPWGLPIIGHMHHLIGTLPHRGITNLARKYGTFLHLRFGEVSTIVVSSPKLAKEVLTAYDLTFADRPHNLTAEIVVYHSTDIIFSPYGEYWRQLRRLCTTELLSVKKVKSFRSLREEESWYLVQDIRSSGSERPINLSYIIFSRMAVIISRAAFGKGLKDPTEFIDLIKRIVTEMGGFDVADIFPSKAFIHHLSGKRSRLAKIHNRVENVVNKILAESLSNRSNTSDESLLDILLRLKDGIEFPLTIDNVKAVILDVFGVGADTSAATIEWALSEVIRSPRVLEKLQTELRQVLNGKEKIQEEDIQDLSYLNQVIKETLRLHPPIPLVMPREARETCVLAGYDIPKKTKLIINVFAINRDPEYWNDPESFIPERFENNPTNILDEDYEYLPFGARRRMCPGIGLGLANIRLPLANILYNFNWKLPDGEKNEDLDMSECFGAAVHRKYGKNDVIDFDDHMYLHPSDNSVTIIISFKLLGTENFRVWKCSITRVLKAKNKQGFIEGTKLKDNKDAIRSLKWDKVNVIVCSWILDFLSESIYIGHACFEFALDVSNELCETYYKCFGQKNNLTEMDQSVREAVVFNIEQINNMNQSNTNRLQGKPLILDRISNIKH</sequence>
<evidence type="ECO:0000256" key="6">
    <source>
        <dbReference type="ARBA" id="ARBA00022989"/>
    </source>
</evidence>
<evidence type="ECO:0000256" key="12">
    <source>
        <dbReference type="SAM" id="Phobius"/>
    </source>
</evidence>
<evidence type="ECO:0000256" key="5">
    <source>
        <dbReference type="ARBA" id="ARBA00022723"/>
    </source>
</evidence>
<feature type="domain" description="Retrotransposon Copia-like N-terminal" evidence="13">
    <location>
        <begin position="499"/>
        <end position="543"/>
    </location>
</feature>
<keyword evidence="5 11" id="KW-0479">Metal-binding</keyword>
<dbReference type="InterPro" id="IPR001128">
    <property type="entry name" value="Cyt_P450"/>
</dbReference>
<dbReference type="GO" id="GO:0016020">
    <property type="term" value="C:membrane"/>
    <property type="evidence" value="ECO:0007669"/>
    <property type="project" value="UniProtKB-SubCell"/>
</dbReference>
<evidence type="ECO:0000256" key="3">
    <source>
        <dbReference type="ARBA" id="ARBA00022617"/>
    </source>
</evidence>
<comment type="similarity">
    <text evidence="2">Belongs to the cytochrome P450 family.</text>
</comment>
<keyword evidence="15" id="KW-1185">Reference proteome</keyword>
<reference evidence="14 15" key="1">
    <citation type="journal article" date="2017" name="Nat. Commun.">
        <title>Genome assembly with in vitro proximity ligation data and whole-genome triplication in lettuce.</title>
        <authorList>
            <person name="Reyes-Chin-Wo S."/>
            <person name="Wang Z."/>
            <person name="Yang X."/>
            <person name="Kozik A."/>
            <person name="Arikit S."/>
            <person name="Song C."/>
            <person name="Xia L."/>
            <person name="Froenicke L."/>
            <person name="Lavelle D.O."/>
            <person name="Truco M.J."/>
            <person name="Xia R."/>
            <person name="Zhu S."/>
            <person name="Xu C."/>
            <person name="Xu H."/>
            <person name="Xu X."/>
            <person name="Cox K."/>
            <person name="Korf I."/>
            <person name="Meyers B.C."/>
            <person name="Michelmore R.W."/>
        </authorList>
    </citation>
    <scope>NUCLEOTIDE SEQUENCE [LARGE SCALE GENOMIC DNA]</scope>
    <source>
        <strain evidence="15">cv. Salinas</strain>
        <tissue evidence="14">Seedlings</tissue>
    </source>
</reference>
<comment type="caution">
    <text evidence="14">The sequence shown here is derived from an EMBL/GenBank/DDBJ whole genome shotgun (WGS) entry which is preliminary data.</text>
</comment>
<evidence type="ECO:0000256" key="9">
    <source>
        <dbReference type="ARBA" id="ARBA00023033"/>
    </source>
</evidence>
<evidence type="ECO:0000256" key="7">
    <source>
        <dbReference type="ARBA" id="ARBA00023002"/>
    </source>
</evidence>
<organism evidence="14 15">
    <name type="scientific">Lactuca sativa</name>
    <name type="common">Garden lettuce</name>
    <dbReference type="NCBI Taxonomy" id="4236"/>
    <lineage>
        <taxon>Eukaryota</taxon>
        <taxon>Viridiplantae</taxon>
        <taxon>Streptophyta</taxon>
        <taxon>Embryophyta</taxon>
        <taxon>Tracheophyta</taxon>
        <taxon>Spermatophyta</taxon>
        <taxon>Magnoliopsida</taxon>
        <taxon>eudicotyledons</taxon>
        <taxon>Gunneridae</taxon>
        <taxon>Pentapetalae</taxon>
        <taxon>asterids</taxon>
        <taxon>campanulids</taxon>
        <taxon>Asterales</taxon>
        <taxon>Asteraceae</taxon>
        <taxon>Cichorioideae</taxon>
        <taxon>Cichorieae</taxon>
        <taxon>Lactucinae</taxon>
        <taxon>Lactuca</taxon>
    </lineage>
</organism>
<feature type="binding site" description="axial binding residue" evidence="11">
    <location>
        <position position="436"/>
    </location>
    <ligand>
        <name>heme</name>
        <dbReference type="ChEBI" id="CHEBI:30413"/>
    </ligand>
    <ligandPart>
        <name>Fe</name>
        <dbReference type="ChEBI" id="CHEBI:18248"/>
    </ligandPart>
</feature>
<keyword evidence="6 12" id="KW-1133">Transmembrane helix</keyword>
<evidence type="ECO:0000256" key="4">
    <source>
        <dbReference type="ARBA" id="ARBA00022692"/>
    </source>
</evidence>
<name>A0A9R1VG50_LACSA</name>
<dbReference type="GO" id="GO:0016705">
    <property type="term" value="F:oxidoreductase activity, acting on paired donors, with incorporation or reduction of molecular oxygen"/>
    <property type="evidence" value="ECO:0007669"/>
    <property type="project" value="InterPro"/>
</dbReference>
<keyword evidence="8 11" id="KW-0408">Iron</keyword>
<evidence type="ECO:0000256" key="2">
    <source>
        <dbReference type="ARBA" id="ARBA00010617"/>
    </source>
</evidence>
<dbReference type="PRINTS" id="PR00463">
    <property type="entry name" value="EP450I"/>
</dbReference>
<dbReference type="EMBL" id="NBSK02000005">
    <property type="protein sequence ID" value="KAJ0204689.1"/>
    <property type="molecule type" value="Genomic_DNA"/>
</dbReference>
<dbReference type="SUPFAM" id="SSF48264">
    <property type="entry name" value="Cytochrome P450"/>
    <property type="match status" value="1"/>
</dbReference>
<evidence type="ECO:0000256" key="8">
    <source>
        <dbReference type="ARBA" id="ARBA00023004"/>
    </source>
</evidence>
<dbReference type="InterPro" id="IPR029472">
    <property type="entry name" value="Copia-like_N"/>
</dbReference>
<evidence type="ECO:0000313" key="14">
    <source>
        <dbReference type="EMBL" id="KAJ0204689.1"/>
    </source>
</evidence>
<keyword evidence="9" id="KW-0503">Monooxygenase</keyword>
<evidence type="ECO:0000256" key="10">
    <source>
        <dbReference type="ARBA" id="ARBA00023136"/>
    </source>
</evidence>
<evidence type="ECO:0000256" key="1">
    <source>
        <dbReference type="ARBA" id="ARBA00004370"/>
    </source>
</evidence>
<dbReference type="GO" id="GO:0005506">
    <property type="term" value="F:iron ion binding"/>
    <property type="evidence" value="ECO:0007669"/>
    <property type="project" value="InterPro"/>
</dbReference>
<dbReference type="AlphaFoldDB" id="A0A9R1VG50"/>
<keyword evidence="3 11" id="KW-0349">Heme</keyword>
<dbReference type="PANTHER" id="PTHR47955:SF9">
    <property type="entry name" value="PREMNASPIRODIENE OXYGENASE-LIKE"/>
    <property type="match status" value="1"/>
</dbReference>
<evidence type="ECO:0000313" key="15">
    <source>
        <dbReference type="Proteomes" id="UP000235145"/>
    </source>
</evidence>
<feature type="transmembrane region" description="Helical" evidence="12">
    <location>
        <begin position="6"/>
        <end position="26"/>
    </location>
</feature>
<accession>A0A9R1VG50</accession>
<dbReference type="CDD" id="cd11072">
    <property type="entry name" value="CYP71-like"/>
    <property type="match status" value="1"/>
</dbReference>
<dbReference type="Pfam" id="PF00067">
    <property type="entry name" value="p450"/>
    <property type="match status" value="1"/>
</dbReference>
<dbReference type="InterPro" id="IPR002401">
    <property type="entry name" value="Cyt_P450_E_grp-I"/>
</dbReference>